<evidence type="ECO:0008006" key="3">
    <source>
        <dbReference type="Google" id="ProtNLM"/>
    </source>
</evidence>
<keyword evidence="2" id="KW-1185">Reference proteome</keyword>
<reference evidence="1 2" key="1">
    <citation type="submission" date="2017-11" db="EMBL/GenBank/DDBJ databases">
        <title>Draft genome sequence of Rhizobiales bacterium SY3-13.</title>
        <authorList>
            <person name="Sun C."/>
        </authorList>
    </citation>
    <scope>NUCLEOTIDE SEQUENCE [LARGE SCALE GENOMIC DNA]</scope>
    <source>
        <strain evidence="1 2">SY3-13</strain>
    </source>
</reference>
<sequence>MAWYLTRTRLAPETVGALMNEPQDRSVQVGEVAEANGCKLHHMFWAMGDCDVVTLIEGPSDEDVMAVLMTIFAGGAANAMSTTKLIPMSDGVDILRTAAERRGDYKALTE</sequence>
<protein>
    <recommendedName>
        <fullName evidence="3">GYD domain-containing protein</fullName>
    </recommendedName>
</protein>
<organism evidence="1 2">
    <name type="scientific">Minwuia thermotolerans</name>
    <dbReference type="NCBI Taxonomy" id="2056226"/>
    <lineage>
        <taxon>Bacteria</taxon>
        <taxon>Pseudomonadati</taxon>
        <taxon>Pseudomonadota</taxon>
        <taxon>Alphaproteobacteria</taxon>
        <taxon>Minwuiales</taxon>
        <taxon>Minwuiaceae</taxon>
        <taxon>Minwuia</taxon>
    </lineage>
</organism>
<accession>A0A2M9FX20</accession>
<dbReference type="Pfam" id="PF08734">
    <property type="entry name" value="GYD"/>
    <property type="match status" value="1"/>
</dbReference>
<dbReference type="Proteomes" id="UP000229498">
    <property type="component" value="Unassembled WGS sequence"/>
</dbReference>
<evidence type="ECO:0000313" key="1">
    <source>
        <dbReference type="EMBL" id="PJK28006.1"/>
    </source>
</evidence>
<evidence type="ECO:0000313" key="2">
    <source>
        <dbReference type="Proteomes" id="UP000229498"/>
    </source>
</evidence>
<name>A0A2M9FX20_9PROT</name>
<dbReference type="AlphaFoldDB" id="A0A2M9FX20"/>
<dbReference type="EMBL" id="PHIG01000051">
    <property type="protein sequence ID" value="PJK28006.1"/>
    <property type="molecule type" value="Genomic_DNA"/>
</dbReference>
<gene>
    <name evidence="1" type="ORF">CVT23_19285</name>
</gene>
<dbReference type="InterPro" id="IPR014845">
    <property type="entry name" value="GYD/TTHA1554"/>
</dbReference>
<dbReference type="OrthoDB" id="165683at2"/>
<dbReference type="RefSeq" id="WP_109794309.1">
    <property type="nucleotide sequence ID" value="NZ_PHIG01000051.1"/>
</dbReference>
<comment type="caution">
    <text evidence="1">The sequence shown here is derived from an EMBL/GenBank/DDBJ whole genome shotgun (WGS) entry which is preliminary data.</text>
</comment>
<proteinExistence type="predicted"/>